<reference evidence="3 4" key="1">
    <citation type="submission" date="2021-10" db="EMBL/GenBank/DDBJ databases">
        <title>Collection of gut derived symbiotic bacterial strains cultured from healthy donors.</title>
        <authorList>
            <person name="Lin H."/>
            <person name="Littmann E."/>
            <person name="Kohout C."/>
            <person name="Pamer E.G."/>
        </authorList>
    </citation>
    <scope>NUCLEOTIDE SEQUENCE [LARGE SCALE GENOMIC DNA]</scope>
    <source>
        <strain evidence="3 4">DFI.1.165</strain>
    </source>
</reference>
<feature type="chain" id="PRO_5046230134" evidence="1">
    <location>
        <begin position="19"/>
        <end position="135"/>
    </location>
</feature>
<comment type="caution">
    <text evidence="3">The sequence shown here is derived from an EMBL/GenBank/DDBJ whole genome shotgun (WGS) entry which is preliminary data.</text>
</comment>
<dbReference type="RefSeq" id="WP_227183747.1">
    <property type="nucleotide sequence ID" value="NZ_JAJCIQ010000015.1"/>
</dbReference>
<dbReference type="GO" id="GO:0006508">
    <property type="term" value="P:proteolysis"/>
    <property type="evidence" value="ECO:0007669"/>
    <property type="project" value="UniProtKB-KW"/>
</dbReference>
<protein>
    <submittedName>
        <fullName evidence="3">Protease complex subunit PrcB family protein</fullName>
    </submittedName>
</protein>
<evidence type="ECO:0000313" key="4">
    <source>
        <dbReference type="Proteomes" id="UP001299546"/>
    </source>
</evidence>
<dbReference type="InterPro" id="IPR025748">
    <property type="entry name" value="PrcB_C_dom"/>
</dbReference>
<feature type="signal peptide" evidence="1">
    <location>
        <begin position="1"/>
        <end position="18"/>
    </location>
</feature>
<dbReference type="Pfam" id="PF14343">
    <property type="entry name" value="PrcB_C"/>
    <property type="match status" value="1"/>
</dbReference>
<evidence type="ECO:0000259" key="2">
    <source>
        <dbReference type="Pfam" id="PF14343"/>
    </source>
</evidence>
<dbReference type="Proteomes" id="UP001299546">
    <property type="component" value="Unassembled WGS sequence"/>
</dbReference>
<keyword evidence="4" id="KW-1185">Reference proteome</keyword>
<proteinExistence type="predicted"/>
<evidence type="ECO:0000256" key="1">
    <source>
        <dbReference type="SAM" id="SignalP"/>
    </source>
</evidence>
<name>A0ABS8DKB4_9FIRM</name>
<keyword evidence="3" id="KW-0378">Hydrolase</keyword>
<dbReference type="EMBL" id="JAJCIS010000015">
    <property type="protein sequence ID" value="MCB7388826.1"/>
    <property type="molecule type" value="Genomic_DNA"/>
</dbReference>
<dbReference type="PROSITE" id="PS51257">
    <property type="entry name" value="PROKAR_LIPOPROTEIN"/>
    <property type="match status" value="1"/>
</dbReference>
<keyword evidence="1" id="KW-0732">Signal</keyword>
<accession>A0ABS8DKB4</accession>
<keyword evidence="3" id="KW-0645">Protease</keyword>
<gene>
    <name evidence="3" type="ORF">LIZ65_16180</name>
</gene>
<evidence type="ECO:0000313" key="3">
    <source>
        <dbReference type="EMBL" id="MCB7388826.1"/>
    </source>
</evidence>
<feature type="domain" description="PrcB C-terminal" evidence="2">
    <location>
        <begin position="69"/>
        <end position="126"/>
    </location>
</feature>
<dbReference type="GO" id="GO:0008233">
    <property type="term" value="F:peptidase activity"/>
    <property type="evidence" value="ECO:0007669"/>
    <property type="project" value="UniProtKB-KW"/>
</dbReference>
<sequence length="135" mass="15269">MRRMLCVLVCLLPALLLAGCSVEKTDKTKLKDLEYTIVEKDEIPDEMKAEIEKRKAEPFKITYGDGASLYIGQGYGKRETSGYSVEIKACYETSNSIFIHTNLIGPGNDEEISEKATYPYVVVKMPWSEKTVLYK</sequence>
<organism evidence="3 4">
    <name type="scientific">Bariatricus massiliensis</name>
    <dbReference type="NCBI Taxonomy" id="1745713"/>
    <lineage>
        <taxon>Bacteria</taxon>
        <taxon>Bacillati</taxon>
        <taxon>Bacillota</taxon>
        <taxon>Clostridia</taxon>
        <taxon>Lachnospirales</taxon>
        <taxon>Lachnospiraceae</taxon>
        <taxon>Bariatricus</taxon>
    </lineage>
</organism>